<dbReference type="EMBL" id="JABSNO010000002">
    <property type="protein sequence ID" value="NRS91287.1"/>
    <property type="molecule type" value="Genomic_DNA"/>
</dbReference>
<accession>A0A8J8G7A4</accession>
<dbReference type="AlphaFoldDB" id="A0A8J8G7A4"/>
<protein>
    <submittedName>
        <fullName evidence="2">Uncharacterized protein</fullName>
    </submittedName>
</protein>
<evidence type="ECO:0000256" key="1">
    <source>
        <dbReference type="SAM" id="SignalP"/>
    </source>
</evidence>
<dbReference type="RefSeq" id="WP_173777922.1">
    <property type="nucleotide sequence ID" value="NZ_JABSNO010000002.1"/>
</dbReference>
<organism evidence="2 3">
    <name type="scientific">Frigoriflavimonas asaccharolytica</name>
    <dbReference type="NCBI Taxonomy" id="2735899"/>
    <lineage>
        <taxon>Bacteria</taxon>
        <taxon>Pseudomonadati</taxon>
        <taxon>Bacteroidota</taxon>
        <taxon>Flavobacteriia</taxon>
        <taxon>Flavobacteriales</taxon>
        <taxon>Weeksellaceae</taxon>
        <taxon>Frigoriflavimonas</taxon>
    </lineage>
</organism>
<evidence type="ECO:0000313" key="3">
    <source>
        <dbReference type="Proteomes" id="UP000610746"/>
    </source>
</evidence>
<name>A0A8J8G7A4_9FLAO</name>
<comment type="caution">
    <text evidence="2">The sequence shown here is derived from an EMBL/GenBank/DDBJ whole genome shotgun (WGS) entry which is preliminary data.</text>
</comment>
<proteinExistence type="predicted"/>
<sequence>MKTKLLFLTIMLITSFGFAQKTLFETLEAHGEDAVYTTYYSFYRDGDKEKGYYTEGSKGEKVHLKIFRTASGVPMGIHVMKVSDNSRIEHATTEYDDTKMDHYPLVATITKPRESFLAIDNMAFFLRYFNNEDGTFQEINRIYVLDEPNKTEANKTKKKGGFFNKIKAAAVKNYTKAGKTDDNQKAFTAINLDEKITNHWKALKNKQKNYKRTAKDEKEYADIVDFIVEKYKKIDSKNAAYWNSPEGKKTLGVWRLRAAHKASCPKTAESCDSSYH</sequence>
<keyword evidence="1" id="KW-0732">Signal</keyword>
<evidence type="ECO:0000313" key="2">
    <source>
        <dbReference type="EMBL" id="NRS91287.1"/>
    </source>
</evidence>
<reference evidence="2" key="1">
    <citation type="submission" date="2020-05" db="EMBL/GenBank/DDBJ databases">
        <title>Genomic Encyclopedia of Type Strains, Phase IV (KMG-V): Genome sequencing to study the core and pangenomes of soil and plant-associated prokaryotes.</title>
        <authorList>
            <person name="Whitman W."/>
        </authorList>
    </citation>
    <scope>NUCLEOTIDE SEQUENCE</scope>
    <source>
        <strain evidence="2">16F</strain>
    </source>
</reference>
<gene>
    <name evidence="2" type="ORF">HNQ03_000353</name>
</gene>
<feature type="chain" id="PRO_5035224170" evidence="1">
    <location>
        <begin position="20"/>
        <end position="276"/>
    </location>
</feature>
<keyword evidence="3" id="KW-1185">Reference proteome</keyword>
<feature type="signal peptide" evidence="1">
    <location>
        <begin position="1"/>
        <end position="19"/>
    </location>
</feature>
<dbReference type="Proteomes" id="UP000610746">
    <property type="component" value="Unassembled WGS sequence"/>
</dbReference>